<dbReference type="RefSeq" id="WP_224141003.1">
    <property type="nucleotide sequence ID" value="NZ_JAIQUM010000059.1"/>
</dbReference>
<sequence length="44" mass="5081">MSKKSKPLLSEEFLDEIAREINELYGEPNNEQKGDLNDTDVLEK</sequence>
<name>A0ABS7UW59_9BACI</name>
<organism evidence="2 3">
    <name type="scientific">Metabacillus rhizolycopersici</name>
    <dbReference type="NCBI Taxonomy" id="2875709"/>
    <lineage>
        <taxon>Bacteria</taxon>
        <taxon>Bacillati</taxon>
        <taxon>Bacillota</taxon>
        <taxon>Bacilli</taxon>
        <taxon>Bacillales</taxon>
        <taxon>Bacillaceae</taxon>
        <taxon>Metabacillus</taxon>
    </lineage>
</organism>
<accession>A0ABS7UW59</accession>
<dbReference type="Proteomes" id="UP001165287">
    <property type="component" value="Unassembled WGS sequence"/>
</dbReference>
<gene>
    <name evidence="2" type="ORF">K9V48_20450</name>
</gene>
<evidence type="ECO:0000313" key="2">
    <source>
        <dbReference type="EMBL" id="MBZ5752550.1"/>
    </source>
</evidence>
<comment type="caution">
    <text evidence="2">The sequence shown here is derived from an EMBL/GenBank/DDBJ whole genome shotgun (WGS) entry which is preliminary data.</text>
</comment>
<proteinExistence type="predicted"/>
<dbReference type="GO" id="GO:0005524">
    <property type="term" value="F:ATP binding"/>
    <property type="evidence" value="ECO:0007669"/>
    <property type="project" value="UniProtKB-KW"/>
</dbReference>
<feature type="compositionally biased region" description="Basic and acidic residues" evidence="1">
    <location>
        <begin position="30"/>
        <end position="44"/>
    </location>
</feature>
<feature type="region of interest" description="Disordered" evidence="1">
    <location>
        <begin position="24"/>
        <end position="44"/>
    </location>
</feature>
<protein>
    <submittedName>
        <fullName evidence="2">Bacitracin ABC transporter ATP-binding protein</fullName>
    </submittedName>
</protein>
<keyword evidence="2" id="KW-0547">Nucleotide-binding</keyword>
<evidence type="ECO:0000256" key="1">
    <source>
        <dbReference type="SAM" id="MobiDB-lite"/>
    </source>
</evidence>
<keyword evidence="3" id="KW-1185">Reference proteome</keyword>
<evidence type="ECO:0000313" key="3">
    <source>
        <dbReference type="Proteomes" id="UP001165287"/>
    </source>
</evidence>
<reference evidence="2" key="1">
    <citation type="submission" date="2024-05" db="EMBL/GenBank/DDBJ databases">
        <title>Metabacillus sp. nov., isolated from the rhizosphere soil of tomato plants.</title>
        <authorList>
            <person name="Ma R."/>
        </authorList>
    </citation>
    <scope>NUCLEOTIDE SEQUENCE</scope>
    <source>
        <strain evidence="2">DBTR6</strain>
    </source>
</reference>
<dbReference type="EMBL" id="JAIQUM010000059">
    <property type="protein sequence ID" value="MBZ5752550.1"/>
    <property type="molecule type" value="Genomic_DNA"/>
</dbReference>
<keyword evidence="2" id="KW-0067">ATP-binding</keyword>